<dbReference type="STRING" id="749414.SBI_01455"/>
<organism evidence="1 2">
    <name type="scientific">Streptomyces bingchenggensis (strain BCW-1)</name>
    <dbReference type="NCBI Taxonomy" id="749414"/>
    <lineage>
        <taxon>Bacteria</taxon>
        <taxon>Bacillati</taxon>
        <taxon>Actinomycetota</taxon>
        <taxon>Actinomycetes</taxon>
        <taxon>Kitasatosporales</taxon>
        <taxon>Streptomycetaceae</taxon>
        <taxon>Streptomyces</taxon>
    </lineage>
</organism>
<dbReference type="AlphaFoldDB" id="D7CDR1"/>
<gene>
    <name evidence="1" type="ordered locus">SBI_01455</name>
</gene>
<evidence type="ECO:0000313" key="1">
    <source>
        <dbReference type="EMBL" id="ADI04576.1"/>
    </source>
</evidence>
<dbReference type="KEGG" id="sbh:SBI_01455"/>
<sequence>MTLLYRFQTSASGVSCREQMIRQRTAVLLVLIDCQDFVSARCGIWRRPVMSMSYGMGTGSGFTVGGPPTGIATT</sequence>
<protein>
    <submittedName>
        <fullName evidence="1">Uncharacterized protein</fullName>
    </submittedName>
</protein>
<accession>D7CDR1</accession>
<dbReference type="HOGENOM" id="CLU_2686114_0_0_11"/>
<proteinExistence type="predicted"/>
<dbReference type="Proteomes" id="UP000000377">
    <property type="component" value="Chromosome"/>
</dbReference>
<reference evidence="1 2" key="1">
    <citation type="journal article" date="2010" name="J. Bacteriol.">
        <title>Genome sequence of the milbemycin-producing bacterium Streptomyces bingchenggensis.</title>
        <authorList>
            <person name="Wang X.J."/>
            <person name="Yan Y.J."/>
            <person name="Zhang B."/>
            <person name="An J."/>
            <person name="Wang J.J."/>
            <person name="Tian J."/>
            <person name="Jiang L."/>
            <person name="Chen Y.H."/>
            <person name="Huang S.X."/>
            <person name="Yin M."/>
            <person name="Zhang J."/>
            <person name="Gao A.L."/>
            <person name="Liu C.X."/>
            <person name="Zhu Z.X."/>
            <person name="Xiang W.S."/>
        </authorList>
    </citation>
    <scope>NUCLEOTIDE SEQUENCE [LARGE SCALE GENOMIC DNA]</scope>
    <source>
        <strain evidence="1 2">BCW-1</strain>
    </source>
</reference>
<name>D7CDR1_STRBB</name>
<keyword evidence="2" id="KW-1185">Reference proteome</keyword>
<dbReference type="EMBL" id="CP002047">
    <property type="protein sequence ID" value="ADI04576.1"/>
    <property type="molecule type" value="Genomic_DNA"/>
</dbReference>
<evidence type="ECO:0000313" key="2">
    <source>
        <dbReference type="Proteomes" id="UP000000377"/>
    </source>
</evidence>